<evidence type="ECO:0000313" key="7">
    <source>
        <dbReference type="Proteomes" id="UP001150941"/>
    </source>
</evidence>
<dbReference type="Pfam" id="PF00172">
    <property type="entry name" value="Zn_clus"/>
    <property type="match status" value="1"/>
</dbReference>
<evidence type="ECO:0000313" key="6">
    <source>
        <dbReference type="EMBL" id="KAJ5224081.1"/>
    </source>
</evidence>
<dbReference type="PROSITE" id="PS50048">
    <property type="entry name" value="ZN2_CY6_FUNGAL_2"/>
    <property type="match status" value="1"/>
</dbReference>
<dbReference type="SMART" id="SM00066">
    <property type="entry name" value="GAL4"/>
    <property type="match status" value="1"/>
</dbReference>
<dbReference type="EMBL" id="JAPQKS010000006">
    <property type="protein sequence ID" value="KAJ5224081.1"/>
    <property type="molecule type" value="Genomic_DNA"/>
</dbReference>
<reference evidence="6" key="2">
    <citation type="journal article" date="2023" name="IMA Fungus">
        <title>Comparative genomic study of the Penicillium genus elucidates a diverse pangenome and 15 lateral gene transfer events.</title>
        <authorList>
            <person name="Petersen C."/>
            <person name="Sorensen T."/>
            <person name="Nielsen M.R."/>
            <person name="Sondergaard T.E."/>
            <person name="Sorensen J.L."/>
            <person name="Fitzpatrick D.A."/>
            <person name="Frisvad J.C."/>
            <person name="Nielsen K.L."/>
        </authorList>
    </citation>
    <scope>NUCLEOTIDE SEQUENCE</scope>
    <source>
        <strain evidence="6">IBT 19713</strain>
    </source>
</reference>
<dbReference type="SUPFAM" id="SSF57701">
    <property type="entry name" value="Zn2/Cys6 DNA-binding domain"/>
    <property type="match status" value="1"/>
</dbReference>
<comment type="caution">
    <text evidence="6">The sequence shown here is derived from an EMBL/GenBank/DDBJ whole genome shotgun (WGS) entry which is preliminary data.</text>
</comment>
<gene>
    <name evidence="6" type="ORF">N7468_008623</name>
</gene>
<keyword evidence="4" id="KW-0539">Nucleus</keyword>
<dbReference type="PANTHER" id="PTHR38791">
    <property type="entry name" value="ZN(II)2CYS6 TRANSCRIPTION FACTOR (EUROFUNG)-RELATED-RELATED"/>
    <property type="match status" value="1"/>
</dbReference>
<evidence type="ECO:0000259" key="5">
    <source>
        <dbReference type="PROSITE" id="PS50048"/>
    </source>
</evidence>
<evidence type="ECO:0000256" key="1">
    <source>
        <dbReference type="ARBA" id="ARBA00023015"/>
    </source>
</evidence>
<dbReference type="RefSeq" id="XP_058328264.1">
    <property type="nucleotide sequence ID" value="XM_058477919.1"/>
</dbReference>
<dbReference type="OrthoDB" id="2991872at2759"/>
<feature type="domain" description="Zn(2)-C6 fungal-type" evidence="5">
    <location>
        <begin position="9"/>
        <end position="37"/>
    </location>
</feature>
<dbReference type="InterPro" id="IPR053175">
    <property type="entry name" value="DHMBA_Reg_Transcription_Factor"/>
</dbReference>
<dbReference type="AlphaFoldDB" id="A0A9W9NQE5"/>
<organism evidence="6 7">
    <name type="scientific">Penicillium chermesinum</name>
    <dbReference type="NCBI Taxonomy" id="63820"/>
    <lineage>
        <taxon>Eukaryota</taxon>
        <taxon>Fungi</taxon>
        <taxon>Dikarya</taxon>
        <taxon>Ascomycota</taxon>
        <taxon>Pezizomycotina</taxon>
        <taxon>Eurotiomycetes</taxon>
        <taxon>Eurotiomycetidae</taxon>
        <taxon>Eurotiales</taxon>
        <taxon>Aspergillaceae</taxon>
        <taxon>Penicillium</taxon>
    </lineage>
</organism>
<reference evidence="6" key="1">
    <citation type="submission" date="2022-11" db="EMBL/GenBank/DDBJ databases">
        <authorList>
            <person name="Petersen C."/>
        </authorList>
    </citation>
    <scope>NUCLEOTIDE SEQUENCE</scope>
    <source>
        <strain evidence="6">IBT 19713</strain>
    </source>
</reference>
<dbReference type="GO" id="GO:0008270">
    <property type="term" value="F:zinc ion binding"/>
    <property type="evidence" value="ECO:0007669"/>
    <property type="project" value="InterPro"/>
</dbReference>
<dbReference type="Gene3D" id="4.10.240.10">
    <property type="entry name" value="Zn(2)-C6 fungal-type DNA-binding domain"/>
    <property type="match status" value="1"/>
</dbReference>
<dbReference type="CDD" id="cd00067">
    <property type="entry name" value="GAL4"/>
    <property type="match status" value="1"/>
</dbReference>
<sequence length="291" mass="32487">MVNRGRSGACITCKQRRVKCDEAKPKCQTCHRLGLRCDGYQTRYSNLKFRDQNYKFRGVRPTPVASDENRVLRPRALGAPDTSVSFFLQYYVGMGRDLGSARGFYEVLTPVYYSQTQESPLSLAVSAVASEVLSLWRGDPTCASQEMYTRAITRLRSTLQDRKNWGDPATLLAVLSLQMYENVAAVFDLRSGTSVHHDGALSLLPFAGSSPSDALTWTHLQRFILHSEICSALRQERPSHRIVSSWVEGEYSIAPSENPSPRLDAIGAAVAELQARFMQCSKQNVQMQNAP</sequence>
<dbReference type="GO" id="GO:0000981">
    <property type="term" value="F:DNA-binding transcription factor activity, RNA polymerase II-specific"/>
    <property type="evidence" value="ECO:0007669"/>
    <property type="project" value="InterPro"/>
</dbReference>
<keyword evidence="1" id="KW-0805">Transcription regulation</keyword>
<dbReference type="InterPro" id="IPR036864">
    <property type="entry name" value="Zn2-C6_fun-type_DNA-bd_sf"/>
</dbReference>
<dbReference type="GO" id="GO:0003677">
    <property type="term" value="F:DNA binding"/>
    <property type="evidence" value="ECO:0007669"/>
    <property type="project" value="UniProtKB-KW"/>
</dbReference>
<evidence type="ECO:0000256" key="4">
    <source>
        <dbReference type="ARBA" id="ARBA00023242"/>
    </source>
</evidence>
<keyword evidence="7" id="KW-1185">Reference proteome</keyword>
<proteinExistence type="predicted"/>
<name>A0A9W9NQE5_9EURO</name>
<dbReference type="Proteomes" id="UP001150941">
    <property type="component" value="Unassembled WGS sequence"/>
</dbReference>
<dbReference type="PROSITE" id="PS00463">
    <property type="entry name" value="ZN2_CY6_FUNGAL_1"/>
    <property type="match status" value="1"/>
</dbReference>
<keyword evidence="3" id="KW-0804">Transcription</keyword>
<dbReference type="InterPro" id="IPR001138">
    <property type="entry name" value="Zn2Cys6_DnaBD"/>
</dbReference>
<dbReference type="GeneID" id="83205222"/>
<evidence type="ECO:0000256" key="2">
    <source>
        <dbReference type="ARBA" id="ARBA00023125"/>
    </source>
</evidence>
<evidence type="ECO:0000256" key="3">
    <source>
        <dbReference type="ARBA" id="ARBA00023163"/>
    </source>
</evidence>
<protein>
    <submittedName>
        <fullName evidence="6">C6 zinc finger domain protein</fullName>
    </submittedName>
</protein>
<accession>A0A9W9NQE5</accession>
<keyword evidence="2" id="KW-0238">DNA-binding</keyword>